<evidence type="ECO:0000313" key="7">
    <source>
        <dbReference type="Proteomes" id="UP001160390"/>
    </source>
</evidence>
<proteinExistence type="predicted"/>
<keyword evidence="7" id="KW-1185">Reference proteome</keyword>
<protein>
    <recommendedName>
        <fullName evidence="5">Xylanolytic transcriptional activator regulatory domain-containing protein</fullName>
    </recommendedName>
</protein>
<dbReference type="Proteomes" id="UP001160390">
    <property type="component" value="Unassembled WGS sequence"/>
</dbReference>
<sequence>MKGLIETVLLLALYSLETNRRYTAVTFIDIAVRFATTMGLNSSIGSTFVPNPDLRKHRIRFWWSVYIIDRFLSSKIGLPLLICDADISINLPSDNIDLNSEDLSHHHQFVATIRLTKITGHISRSLFVRTLQRGIFLRRVDMVGEQLRQWQEKLPNHLKSDLNGLQGGGGRPQSAILLHLSLISSDPALLAQIMNVANACIHAARQSYGGLIQRWLNGDFHVFDYFYVQYPFSAAVILAIAGNLGRESSQEENDEFNLAAEFLQQLAQGGNFPVMDFYSHVQEIQSTLNMLPSDTSLQTALYRSEDISTESYNSRPWSCENDLAVPLASNAGPDAPAVDDVLLD</sequence>
<evidence type="ECO:0000256" key="3">
    <source>
        <dbReference type="ARBA" id="ARBA00023125"/>
    </source>
</evidence>
<dbReference type="InterPro" id="IPR007219">
    <property type="entry name" value="XnlR_reg_dom"/>
</dbReference>
<feature type="non-terminal residue" evidence="6">
    <location>
        <position position="344"/>
    </location>
</feature>
<comment type="subcellular location">
    <subcellularLocation>
        <location evidence="1">Nucleus</location>
    </subcellularLocation>
</comment>
<gene>
    <name evidence="6" type="ORF">CCHLO57077_00017311</name>
</gene>
<dbReference type="PANTHER" id="PTHR46910:SF3">
    <property type="entry name" value="HALOTOLERANCE PROTEIN 9-RELATED"/>
    <property type="match status" value="1"/>
</dbReference>
<keyword evidence="2" id="KW-0479">Metal-binding</keyword>
<dbReference type="AlphaFoldDB" id="A0AA35LSU3"/>
<dbReference type="SMART" id="SM00906">
    <property type="entry name" value="Fungal_trans"/>
    <property type="match status" value="1"/>
</dbReference>
<comment type="caution">
    <text evidence="6">The sequence shown here is derived from an EMBL/GenBank/DDBJ whole genome shotgun (WGS) entry which is preliminary data.</text>
</comment>
<reference evidence="6" key="1">
    <citation type="submission" date="2023-01" db="EMBL/GenBank/DDBJ databases">
        <authorList>
            <person name="Piombo E."/>
        </authorList>
    </citation>
    <scope>NUCLEOTIDE SEQUENCE</scope>
</reference>
<keyword evidence="3" id="KW-0238">DNA-binding</keyword>
<dbReference type="PANTHER" id="PTHR46910">
    <property type="entry name" value="TRANSCRIPTION FACTOR PDR1"/>
    <property type="match status" value="1"/>
</dbReference>
<dbReference type="GO" id="GO:0003677">
    <property type="term" value="F:DNA binding"/>
    <property type="evidence" value="ECO:0007669"/>
    <property type="project" value="UniProtKB-KW"/>
</dbReference>
<dbReference type="GO" id="GO:0003700">
    <property type="term" value="F:DNA-binding transcription factor activity"/>
    <property type="evidence" value="ECO:0007669"/>
    <property type="project" value="InterPro"/>
</dbReference>
<keyword evidence="4" id="KW-0539">Nucleus</keyword>
<accession>A0AA35LSU3</accession>
<dbReference type="GO" id="GO:0006351">
    <property type="term" value="P:DNA-templated transcription"/>
    <property type="evidence" value="ECO:0007669"/>
    <property type="project" value="InterPro"/>
</dbReference>
<feature type="domain" description="Xylanolytic transcriptional activator regulatory" evidence="5">
    <location>
        <begin position="24"/>
        <end position="98"/>
    </location>
</feature>
<dbReference type="GO" id="GO:0005634">
    <property type="term" value="C:nucleus"/>
    <property type="evidence" value="ECO:0007669"/>
    <property type="project" value="UniProtKB-SubCell"/>
</dbReference>
<dbReference type="InterPro" id="IPR050987">
    <property type="entry name" value="AtrR-like"/>
</dbReference>
<name>A0AA35LSU3_9HYPO</name>
<dbReference type="Pfam" id="PF04082">
    <property type="entry name" value="Fungal_trans"/>
    <property type="match status" value="1"/>
</dbReference>
<dbReference type="GO" id="GO:0008270">
    <property type="term" value="F:zinc ion binding"/>
    <property type="evidence" value="ECO:0007669"/>
    <property type="project" value="InterPro"/>
</dbReference>
<dbReference type="EMBL" id="CABFNP030000617">
    <property type="protein sequence ID" value="CAI6060417.1"/>
    <property type="molecule type" value="Genomic_DNA"/>
</dbReference>
<evidence type="ECO:0000259" key="5">
    <source>
        <dbReference type="SMART" id="SM00906"/>
    </source>
</evidence>
<organism evidence="6 7">
    <name type="scientific">Clonostachys chloroleuca</name>
    <dbReference type="NCBI Taxonomy" id="1926264"/>
    <lineage>
        <taxon>Eukaryota</taxon>
        <taxon>Fungi</taxon>
        <taxon>Dikarya</taxon>
        <taxon>Ascomycota</taxon>
        <taxon>Pezizomycotina</taxon>
        <taxon>Sordariomycetes</taxon>
        <taxon>Hypocreomycetidae</taxon>
        <taxon>Hypocreales</taxon>
        <taxon>Bionectriaceae</taxon>
        <taxon>Clonostachys</taxon>
    </lineage>
</organism>
<dbReference type="CDD" id="cd12148">
    <property type="entry name" value="fungal_TF_MHR"/>
    <property type="match status" value="1"/>
</dbReference>
<evidence type="ECO:0000256" key="1">
    <source>
        <dbReference type="ARBA" id="ARBA00004123"/>
    </source>
</evidence>
<evidence type="ECO:0000256" key="2">
    <source>
        <dbReference type="ARBA" id="ARBA00022723"/>
    </source>
</evidence>
<evidence type="ECO:0000313" key="6">
    <source>
        <dbReference type="EMBL" id="CAI6060417.1"/>
    </source>
</evidence>
<evidence type="ECO:0000256" key="4">
    <source>
        <dbReference type="ARBA" id="ARBA00023242"/>
    </source>
</evidence>